<dbReference type="GO" id="GO:0004674">
    <property type="term" value="F:protein serine/threonine kinase activity"/>
    <property type="evidence" value="ECO:0007669"/>
    <property type="project" value="UniProtKB-KW"/>
</dbReference>
<keyword evidence="9" id="KW-0732">Signal</keyword>
<dbReference type="PANTHER" id="PTHR44329:SF214">
    <property type="entry name" value="PROTEIN KINASE DOMAIN-CONTAINING PROTEIN"/>
    <property type="match status" value="1"/>
</dbReference>
<dbReference type="Pfam" id="PF07714">
    <property type="entry name" value="PK_Tyr_Ser-Thr"/>
    <property type="match status" value="2"/>
</dbReference>
<evidence type="ECO:0000256" key="7">
    <source>
        <dbReference type="SAM" id="MobiDB-lite"/>
    </source>
</evidence>
<protein>
    <submittedName>
        <fullName evidence="11">Putative serine/threonine-protein kinase</fullName>
    </submittedName>
</protein>
<reference evidence="11 12" key="1">
    <citation type="journal article" date="2017" name="Mol. Biol. Evol.">
        <title>The 4-celled Tetrabaena socialis nuclear genome reveals the essential components for genetic control of cell number at the origin of multicellularity in the volvocine lineage.</title>
        <authorList>
            <person name="Featherston J."/>
            <person name="Arakaki Y."/>
            <person name="Hanschen E.R."/>
            <person name="Ferris P.J."/>
            <person name="Michod R.E."/>
            <person name="Olson B.J.S.C."/>
            <person name="Nozaki H."/>
            <person name="Durand P.M."/>
        </authorList>
    </citation>
    <scope>NUCLEOTIDE SEQUENCE [LARGE SCALE GENOMIC DNA]</scope>
    <source>
        <strain evidence="11 12">NIES-571</strain>
    </source>
</reference>
<evidence type="ECO:0000256" key="8">
    <source>
        <dbReference type="SAM" id="Phobius"/>
    </source>
</evidence>
<feature type="region of interest" description="Disordered" evidence="7">
    <location>
        <begin position="797"/>
        <end position="816"/>
    </location>
</feature>
<dbReference type="EMBL" id="PGGS01000239">
    <property type="protein sequence ID" value="PNH06403.1"/>
    <property type="molecule type" value="Genomic_DNA"/>
</dbReference>
<dbReference type="SMART" id="SM00220">
    <property type="entry name" value="S_TKc"/>
    <property type="match status" value="2"/>
</dbReference>
<accession>A0A2J8A1K3</accession>
<dbReference type="PROSITE" id="PS50011">
    <property type="entry name" value="PROTEIN_KINASE_DOM"/>
    <property type="match status" value="2"/>
</dbReference>
<feature type="domain" description="Protein kinase" evidence="10">
    <location>
        <begin position="1278"/>
        <end position="1616"/>
    </location>
</feature>
<feature type="binding site" evidence="6">
    <location>
        <position position="503"/>
    </location>
    <ligand>
        <name>ATP</name>
        <dbReference type="ChEBI" id="CHEBI:30616"/>
    </ligand>
</feature>
<keyword evidence="2" id="KW-0808">Transferase</keyword>
<feature type="binding site" evidence="6">
    <location>
        <position position="1305"/>
    </location>
    <ligand>
        <name>ATP</name>
        <dbReference type="ChEBI" id="CHEBI:30616"/>
    </ligand>
</feature>
<feature type="compositionally biased region" description="Low complexity" evidence="7">
    <location>
        <begin position="1627"/>
        <end position="1638"/>
    </location>
</feature>
<feature type="region of interest" description="Disordered" evidence="7">
    <location>
        <begin position="1044"/>
        <end position="1064"/>
    </location>
</feature>
<evidence type="ECO:0000313" key="11">
    <source>
        <dbReference type="EMBL" id="PNH06403.1"/>
    </source>
</evidence>
<organism evidence="11 12">
    <name type="scientific">Tetrabaena socialis</name>
    <dbReference type="NCBI Taxonomy" id="47790"/>
    <lineage>
        <taxon>Eukaryota</taxon>
        <taxon>Viridiplantae</taxon>
        <taxon>Chlorophyta</taxon>
        <taxon>core chlorophytes</taxon>
        <taxon>Chlorophyceae</taxon>
        <taxon>CS clade</taxon>
        <taxon>Chlamydomonadales</taxon>
        <taxon>Tetrabaenaceae</taxon>
        <taxon>Tetrabaena</taxon>
    </lineage>
</organism>
<dbReference type="Gene3D" id="3.30.200.20">
    <property type="entry name" value="Phosphorylase Kinase, domain 1"/>
    <property type="match status" value="2"/>
</dbReference>
<evidence type="ECO:0000256" key="4">
    <source>
        <dbReference type="ARBA" id="ARBA00022777"/>
    </source>
</evidence>
<feature type="compositionally biased region" description="Acidic residues" evidence="7">
    <location>
        <begin position="907"/>
        <end position="922"/>
    </location>
</feature>
<dbReference type="InterPro" id="IPR008271">
    <property type="entry name" value="Ser/Thr_kinase_AS"/>
</dbReference>
<feature type="chain" id="PRO_5014400438" evidence="9">
    <location>
        <begin position="27"/>
        <end position="1668"/>
    </location>
</feature>
<feature type="region of interest" description="Disordered" evidence="7">
    <location>
        <begin position="1627"/>
        <end position="1668"/>
    </location>
</feature>
<evidence type="ECO:0000259" key="10">
    <source>
        <dbReference type="PROSITE" id="PS50011"/>
    </source>
</evidence>
<dbReference type="PROSITE" id="PS00107">
    <property type="entry name" value="PROTEIN_KINASE_ATP"/>
    <property type="match status" value="2"/>
</dbReference>
<feature type="region of interest" description="Disordered" evidence="7">
    <location>
        <begin position="895"/>
        <end position="925"/>
    </location>
</feature>
<evidence type="ECO:0000256" key="1">
    <source>
        <dbReference type="ARBA" id="ARBA00022527"/>
    </source>
</evidence>
<dbReference type="PANTHER" id="PTHR44329">
    <property type="entry name" value="SERINE/THREONINE-PROTEIN KINASE TNNI3K-RELATED"/>
    <property type="match status" value="1"/>
</dbReference>
<proteinExistence type="predicted"/>
<keyword evidence="3 6" id="KW-0547">Nucleotide-binding</keyword>
<name>A0A2J8A1K3_9CHLO</name>
<dbReference type="InterPro" id="IPR001245">
    <property type="entry name" value="Ser-Thr/Tyr_kinase_cat_dom"/>
</dbReference>
<feature type="region of interest" description="Disordered" evidence="7">
    <location>
        <begin position="403"/>
        <end position="461"/>
    </location>
</feature>
<feature type="signal peptide" evidence="9">
    <location>
        <begin position="1"/>
        <end position="26"/>
    </location>
</feature>
<dbReference type="Gene3D" id="1.10.510.10">
    <property type="entry name" value="Transferase(Phosphotransferase) domain 1"/>
    <property type="match status" value="2"/>
</dbReference>
<gene>
    <name evidence="11" type="ORF">TSOC_007241</name>
</gene>
<keyword evidence="4 11" id="KW-0418">Kinase</keyword>
<feature type="region of interest" description="Disordered" evidence="7">
    <location>
        <begin position="1194"/>
        <end position="1263"/>
    </location>
</feature>
<feature type="transmembrane region" description="Helical" evidence="8">
    <location>
        <begin position="1160"/>
        <end position="1184"/>
    </location>
</feature>
<evidence type="ECO:0000313" key="12">
    <source>
        <dbReference type="Proteomes" id="UP000236333"/>
    </source>
</evidence>
<feature type="compositionally biased region" description="Low complexity" evidence="7">
    <location>
        <begin position="1231"/>
        <end position="1242"/>
    </location>
</feature>
<dbReference type="GO" id="GO:0005524">
    <property type="term" value="F:ATP binding"/>
    <property type="evidence" value="ECO:0007669"/>
    <property type="project" value="UniProtKB-UniRule"/>
</dbReference>
<keyword evidence="5 6" id="KW-0067">ATP-binding</keyword>
<evidence type="ECO:0000256" key="5">
    <source>
        <dbReference type="ARBA" id="ARBA00022840"/>
    </source>
</evidence>
<evidence type="ECO:0000256" key="9">
    <source>
        <dbReference type="SAM" id="SignalP"/>
    </source>
</evidence>
<keyword evidence="8" id="KW-0472">Membrane</keyword>
<dbReference type="Proteomes" id="UP000236333">
    <property type="component" value="Unassembled WGS sequence"/>
</dbReference>
<feature type="compositionally biased region" description="Low complexity" evidence="7">
    <location>
        <begin position="430"/>
        <end position="454"/>
    </location>
</feature>
<dbReference type="OrthoDB" id="546085at2759"/>
<keyword evidence="8" id="KW-0812">Transmembrane</keyword>
<evidence type="ECO:0000256" key="6">
    <source>
        <dbReference type="PROSITE-ProRule" id="PRU10141"/>
    </source>
</evidence>
<comment type="caution">
    <text evidence="11">The sequence shown here is derived from an EMBL/GenBank/DDBJ whole genome shotgun (WGS) entry which is preliminary data.</text>
</comment>
<feature type="domain" description="Protein kinase" evidence="10">
    <location>
        <begin position="476"/>
        <end position="785"/>
    </location>
</feature>
<keyword evidence="12" id="KW-1185">Reference proteome</keyword>
<dbReference type="InterPro" id="IPR051681">
    <property type="entry name" value="Ser/Thr_Kinases-Pseudokinases"/>
</dbReference>
<dbReference type="SUPFAM" id="SSF56112">
    <property type="entry name" value="Protein kinase-like (PK-like)"/>
    <property type="match status" value="2"/>
</dbReference>
<keyword evidence="1" id="KW-0723">Serine/threonine-protein kinase</keyword>
<keyword evidence="8" id="KW-1133">Transmembrane helix</keyword>
<dbReference type="InterPro" id="IPR017441">
    <property type="entry name" value="Protein_kinase_ATP_BS"/>
</dbReference>
<feature type="region of interest" description="Disordered" evidence="7">
    <location>
        <begin position="1354"/>
        <end position="1373"/>
    </location>
</feature>
<evidence type="ECO:0000256" key="2">
    <source>
        <dbReference type="ARBA" id="ARBA00022679"/>
    </source>
</evidence>
<dbReference type="InterPro" id="IPR011009">
    <property type="entry name" value="Kinase-like_dom_sf"/>
</dbReference>
<sequence>MTPPHRAGRPWRAAGAVLLLLRLAAATASPAAAAAPALPPPASPPVPPKANAAVLVTSAAQLHAVLSDPSLSLPLSVVVAGDLLLNASSWSRPITWPPAGAPTGAPANLTLVLTGQPLPVPGANVSSGGGRTDGGADGAASAPNAFWRLPRFDLSNMQAQLQLMPGAVVVLQRLEVSSMTLGTWVDHETIDFLFTSAGAKIVFDNCLLHNTVCPQAGRLLGGSNAAAINLGVQSIEILAGGWCDPGAAPGAGAAGDGGNGSSSGAAGADVQHRCFRPAVRLHNWTKEMPHFGAIGGYTLAGNNTTLLCDSSVPDSCTLGPRPCFLAAMEGVQRGVTSKPLLDLAAATVPAVNGGGGGVTVSSSDGGGGGGGGGGGAGLVAGIVVGVVGGAAALLVLRRRAKLRRAGGKAGDEETGGSKGSRDHLAGSKEQPSSQPSSSGSNAAAASPASSQPPTAGGGGLEQHMDLQRQAQAPSDIVLGVLLGAGSYGRVYSGTWRSRPCAVKVLTHSRAETAVIEREVQVSLTCKHPNVVETMHSVRLDVTGAAARLRIAAQGGRQSRETGSSSSSSAAVSSDVVYETWLVQELCDGGALSNALYGGRFAAVPGAAGGRKQVDMVPLLSLALDVARGMAYLHSRAIIHSDLKAENVLLCSVPAPAAGGSGCGWVAKVADFGLSRALDPGRTHHTTKNIGTLTHMAPESLSKGVMRREGDVFSMGMIMWELYVGSRPYTGLSAGEVVHRVLSGARPAFPRAAPPAWKELAGECWAQLPEQRPSFEQVVQALQALLEQELLHAAAATDATPATSPARPQAAAGAPRAAMSWRPATDASIVLTSAAQLHALLANASLGLPLSLEVAADLLLNASNWIQPLTWPPAGAPTGAGANLTLVLTGRPLPVEGASAGSGAGGDSTDDSTEGGGDADGDGDGASAPNAFWRLPRFDLSNMQGRLQLAPGAVVVLQRLEVSGAALGAWVDHATTLDFLIPSPGATLTFDRCLLHNTVCPGAAQLLGGYTAAAAAAPSHPGGQSVEELGNGWCDFSGARQGAGAAGAGGSSGSNDGHGGSSLGGGGGGAKPRCYWPAVQLLDWAGSGQVDGVRAVAGGYTVAARNTTLLCDRSVPDSCTLPLLELAAATMPAVNGGGGGVAVSSSEDGGGGGGGGGGAGLVAGAVVGAVGGALLVAGVAALLVCRHRRRAAAKMQQAGDKAGDEEAQRQHPGGGEVGGSKRSRKHLAGFTGQASSQPSSSGSNALAASPANGQPPTTGGGGLEQHMDLQRQAQAPTDIVLGVVLGAGSYGRVYSGTWRSRPCAIKVLTHSRAETAVVEREVQVSLTCKHPNVVETRHSVRLDVAGAAARLRIAAQGGRDDQSRGTGSGSSVGPADLFRTVLHPTATSAASSAAGAAVSPDGVYETWLVQELCDGGALSNALYGGRFAAVLAAGVVERKQTDMVPLLSLALDVARGMAYLHSRAIIHSDLKAENVLLCSAPAPAPGGGGGGSGCGWVAKVADFGLSRALDPGRTHHTTKNIGTLTHMAPESLSKGVMRREGDVFAMAMIMWELYVGSRPYTGLSAGEVVHRVLSGARPAFPTRTPAAWKGLAEECWAQLPEQRPSFEQVVQALQALLEQELLHTAAAADAAPAASPARPKAARVRDSCSPASDATAADAARSKHSPGSP</sequence>
<feature type="compositionally biased region" description="Low complexity" evidence="7">
    <location>
        <begin position="1646"/>
        <end position="1658"/>
    </location>
</feature>
<dbReference type="PROSITE" id="PS00108">
    <property type="entry name" value="PROTEIN_KINASE_ST"/>
    <property type="match status" value="2"/>
</dbReference>
<evidence type="ECO:0000256" key="3">
    <source>
        <dbReference type="ARBA" id="ARBA00022741"/>
    </source>
</evidence>
<dbReference type="InterPro" id="IPR000719">
    <property type="entry name" value="Prot_kinase_dom"/>
</dbReference>